<reference evidence="3" key="1">
    <citation type="submission" date="2006-06" db="EMBL/GenBank/DDBJ databases">
        <title>Complete sequence of Trichodesmium erythraeum IMS101.</title>
        <authorList>
            <consortium name="US DOE Joint Genome Institute"/>
            <person name="Copeland A."/>
            <person name="Lucas S."/>
            <person name="Lapidus A."/>
            <person name="Barry K."/>
            <person name="Detter J.C."/>
            <person name="Glavina del Rio T."/>
            <person name="Hammon N."/>
            <person name="Israni S."/>
            <person name="Dalin E."/>
            <person name="Tice H."/>
            <person name="Pitluck S."/>
            <person name="Kiss H."/>
            <person name="Munk A.C."/>
            <person name="Brettin T."/>
            <person name="Bruce D."/>
            <person name="Han C."/>
            <person name="Tapia R."/>
            <person name="Gilna P."/>
            <person name="Schmutz J."/>
            <person name="Larimer F."/>
            <person name="Land M."/>
            <person name="Hauser L."/>
            <person name="Kyrpides N."/>
            <person name="Kim E."/>
            <person name="Richardson P."/>
        </authorList>
    </citation>
    <scope>NUCLEOTIDE SEQUENCE [LARGE SCALE GENOMIC DNA]</scope>
    <source>
        <strain evidence="3">IMS101</strain>
    </source>
</reference>
<evidence type="ECO:0000259" key="1">
    <source>
        <dbReference type="Pfam" id="PF01637"/>
    </source>
</evidence>
<proteinExistence type="predicted"/>
<protein>
    <submittedName>
        <fullName evidence="3">ATPase</fullName>
    </submittedName>
</protein>
<gene>
    <name evidence="3" type="ordered locus">Tery_4055</name>
</gene>
<dbReference type="Pfam" id="PF26355">
    <property type="entry name" value="HTH_VMAP-M9"/>
    <property type="match status" value="1"/>
</dbReference>
<dbReference type="OrthoDB" id="444009at2"/>
<dbReference type="EMBL" id="CP000393">
    <property type="protein sequence ID" value="ABG53067.1"/>
    <property type="molecule type" value="Genomic_DNA"/>
</dbReference>
<feature type="domain" description="vWA-MoxR associated protein N-terminal HTH" evidence="2">
    <location>
        <begin position="1"/>
        <end position="82"/>
    </location>
</feature>
<dbReference type="RefSeq" id="WP_011613397.1">
    <property type="nucleotide sequence ID" value="NC_008312.1"/>
</dbReference>
<dbReference type="Pfam" id="PF01637">
    <property type="entry name" value="ATPase_2"/>
    <property type="match status" value="1"/>
</dbReference>
<feature type="domain" description="ATPase" evidence="1">
    <location>
        <begin position="143"/>
        <end position="345"/>
    </location>
</feature>
<dbReference type="InterPro" id="IPR027417">
    <property type="entry name" value="P-loop_NTPase"/>
</dbReference>
<accession>Q10XF7</accession>
<organism evidence="3">
    <name type="scientific">Trichodesmium erythraeum (strain IMS101)</name>
    <dbReference type="NCBI Taxonomy" id="203124"/>
    <lineage>
        <taxon>Bacteria</taxon>
        <taxon>Bacillati</taxon>
        <taxon>Cyanobacteriota</taxon>
        <taxon>Cyanophyceae</taxon>
        <taxon>Oscillatoriophycideae</taxon>
        <taxon>Oscillatoriales</taxon>
        <taxon>Microcoleaceae</taxon>
        <taxon>Trichodesmium</taxon>
    </lineage>
</organism>
<dbReference type="Gene3D" id="3.40.50.300">
    <property type="entry name" value="P-loop containing nucleotide triphosphate hydrolases"/>
    <property type="match status" value="1"/>
</dbReference>
<dbReference type="PRINTS" id="PR00364">
    <property type="entry name" value="DISEASERSIST"/>
</dbReference>
<dbReference type="InterPro" id="IPR011579">
    <property type="entry name" value="ATPase_dom"/>
</dbReference>
<evidence type="ECO:0000259" key="2">
    <source>
        <dbReference type="Pfam" id="PF26355"/>
    </source>
</evidence>
<dbReference type="SUPFAM" id="SSF52540">
    <property type="entry name" value="P-loop containing nucleoside triphosphate hydrolases"/>
    <property type="match status" value="1"/>
</dbReference>
<dbReference type="InterPro" id="IPR058651">
    <property type="entry name" value="HTH_VMAP-M9"/>
</dbReference>
<dbReference type="KEGG" id="ter:Tery_4055"/>
<dbReference type="HOGENOM" id="CLU_025923_0_0_3"/>
<dbReference type="eggNOG" id="COG1672">
    <property type="taxonomic scope" value="Bacteria"/>
</dbReference>
<evidence type="ECO:0000313" key="3">
    <source>
        <dbReference type="EMBL" id="ABG53067.1"/>
    </source>
</evidence>
<sequence>MNSAEVLQLVDNLIFAKTGKHLEDLQKNLLKGTIEGKKYSDIAKDIGFSDSHVKNVGQELWNILSLVLGEKVKKSNFKSVFRNIKSLNFSSAIISGYCHANPTANNINIFSDRERSPTSIENSQETKNQPKIDLAEAPNIFNFYDRSSELKTLENWIVKDSSRLIALLGISGIGKTTLILELIKQIETNFNYIIYRSLRFSPTLDITLTKLLKNFPNQGDTYENIETQISQLLNCLRQYRCLIVFDDLQILFCSGKIAGQYQTEYENYQIFFQLIAEINHHSCLILNSREKPIEIAQLETNNKYVRSLILSNLGLAAKQILQNQKLLDEEAWENLINIYQGNPRWIEFTGTMIQELFDNSVAKFLSWEKVIFSESLVAELDKNFQRITQNEKAIIIQLSQANKPVTLHQIDKNLELSTSDLLNAIQSLKRRLLLDIKQEYQTTYFSLNKVWKQYIQNQST</sequence>
<dbReference type="AlphaFoldDB" id="Q10XF7"/>
<dbReference type="STRING" id="203124.Tery_4055"/>
<name>Q10XF7_TRIEI</name>
<dbReference type="GO" id="GO:0005524">
    <property type="term" value="F:ATP binding"/>
    <property type="evidence" value="ECO:0007669"/>
    <property type="project" value="InterPro"/>
</dbReference>